<dbReference type="AlphaFoldDB" id="A0A803PUI2"/>
<dbReference type="Proteomes" id="UP000596661">
    <property type="component" value="Chromosome 6"/>
</dbReference>
<accession>A0A803PUI2</accession>
<keyword evidence="2" id="KW-1185">Reference proteome</keyword>
<evidence type="ECO:0000313" key="2">
    <source>
        <dbReference type="Proteomes" id="UP000596661"/>
    </source>
</evidence>
<dbReference type="EnsemblPlants" id="evm.model.06.1444">
    <property type="protein sequence ID" value="cds.evm.model.06.1444"/>
    <property type="gene ID" value="evm.TU.06.1444"/>
</dbReference>
<reference evidence="1" key="1">
    <citation type="submission" date="2018-11" db="EMBL/GenBank/DDBJ databases">
        <authorList>
            <person name="Grassa J C."/>
        </authorList>
    </citation>
    <scope>NUCLEOTIDE SEQUENCE [LARGE SCALE GENOMIC DNA]</scope>
</reference>
<name>A0A803PUI2_CANSA</name>
<sequence length="73" mass="8485">MDLLVVSQTIEDVDLSILICPNAKDKEKVDKERLDYISNMEKQYNALWRRKEVEDQIAHAQSEADRKEAHKAA</sequence>
<protein>
    <submittedName>
        <fullName evidence="1">Uncharacterized protein</fullName>
    </submittedName>
</protein>
<reference evidence="1" key="2">
    <citation type="submission" date="2021-03" db="UniProtKB">
        <authorList>
            <consortium name="EnsemblPlants"/>
        </authorList>
    </citation>
    <scope>IDENTIFICATION</scope>
</reference>
<proteinExistence type="predicted"/>
<dbReference type="EMBL" id="UZAU01000607">
    <property type="status" value="NOT_ANNOTATED_CDS"/>
    <property type="molecule type" value="Genomic_DNA"/>
</dbReference>
<evidence type="ECO:0000313" key="1">
    <source>
        <dbReference type="EnsemblPlants" id="cds.evm.model.06.1444"/>
    </source>
</evidence>
<dbReference type="Gramene" id="evm.model.06.1444">
    <property type="protein sequence ID" value="cds.evm.model.06.1444"/>
    <property type="gene ID" value="evm.TU.06.1444"/>
</dbReference>
<organism evidence="1 2">
    <name type="scientific">Cannabis sativa</name>
    <name type="common">Hemp</name>
    <name type="synonym">Marijuana</name>
    <dbReference type="NCBI Taxonomy" id="3483"/>
    <lineage>
        <taxon>Eukaryota</taxon>
        <taxon>Viridiplantae</taxon>
        <taxon>Streptophyta</taxon>
        <taxon>Embryophyta</taxon>
        <taxon>Tracheophyta</taxon>
        <taxon>Spermatophyta</taxon>
        <taxon>Magnoliopsida</taxon>
        <taxon>eudicotyledons</taxon>
        <taxon>Gunneridae</taxon>
        <taxon>Pentapetalae</taxon>
        <taxon>rosids</taxon>
        <taxon>fabids</taxon>
        <taxon>Rosales</taxon>
        <taxon>Cannabaceae</taxon>
        <taxon>Cannabis</taxon>
    </lineage>
</organism>